<evidence type="ECO:0000256" key="1">
    <source>
        <dbReference type="ARBA" id="ARBA00022692"/>
    </source>
</evidence>
<dbReference type="PROSITE" id="PS50268">
    <property type="entry name" value="CADHERIN_2"/>
    <property type="match status" value="2"/>
</dbReference>
<dbReference type="GO" id="GO:0007156">
    <property type="term" value="P:homophilic cell adhesion via plasma membrane adhesion molecules"/>
    <property type="evidence" value="ECO:0007669"/>
    <property type="project" value="InterPro"/>
</dbReference>
<dbReference type="InterPro" id="IPR010221">
    <property type="entry name" value="VCBS_dom"/>
</dbReference>
<proteinExistence type="predicted"/>
<organism evidence="4 5">
    <name type="scientific">Mesorhizobium neociceri</name>
    <dbReference type="NCBI Taxonomy" id="1307853"/>
    <lineage>
        <taxon>Bacteria</taxon>
        <taxon>Pseudomonadati</taxon>
        <taxon>Pseudomonadota</taxon>
        <taxon>Alphaproteobacteria</taxon>
        <taxon>Hyphomicrobiales</taxon>
        <taxon>Phyllobacteriaceae</taxon>
        <taxon>Mesorhizobium</taxon>
    </lineage>
</organism>
<dbReference type="AlphaFoldDB" id="A0A838BGX8"/>
<dbReference type="SMART" id="SM00112">
    <property type="entry name" value="CA"/>
    <property type="match status" value="1"/>
</dbReference>
<comment type="caution">
    <text evidence="4">The sequence shown here is derived from an EMBL/GenBank/DDBJ whole genome shotgun (WGS) entry which is preliminary data.</text>
</comment>
<feature type="domain" description="Cadherin" evidence="3">
    <location>
        <begin position="49"/>
        <end position="149"/>
    </location>
</feature>
<keyword evidence="1" id="KW-0812">Transmembrane</keyword>
<dbReference type="InterPro" id="IPR015919">
    <property type="entry name" value="Cadherin-like_sf"/>
</dbReference>
<dbReference type="GO" id="GO:0005886">
    <property type="term" value="C:plasma membrane"/>
    <property type="evidence" value="ECO:0007669"/>
    <property type="project" value="UniProtKB-SubCell"/>
</dbReference>
<keyword evidence="2" id="KW-1133">Transmembrane helix</keyword>
<dbReference type="GO" id="GO:0005509">
    <property type="term" value="F:calcium ion binding"/>
    <property type="evidence" value="ECO:0007669"/>
    <property type="project" value="InterPro"/>
</dbReference>
<reference evidence="4 5" key="1">
    <citation type="submission" date="2020-07" db="EMBL/GenBank/DDBJ databases">
        <title>Definition of the novel symbiovar canariense within Mesorhizobium novociceri, a new species of genus Mesorhizobium nodulating Cicer canariense in the Caldera de Taburiente National Park (La Palma, Canary Islands).</title>
        <authorList>
            <person name="Leon-Barrios M."/>
            <person name="Perez-Yepez J."/>
            <person name="Flores-Felix J.D."/>
            <person name="Ramirez-Baena M.H."/>
            <person name="Pulido-Suarez L."/>
            <person name="Igual J.M."/>
            <person name="Velazquez E."/>
            <person name="Peix A."/>
        </authorList>
    </citation>
    <scope>NUCLEOTIDE SEQUENCE [LARGE SCALE GENOMIC DNA]</scope>
    <source>
        <strain evidence="4 5">CCANP35</strain>
    </source>
</reference>
<keyword evidence="2" id="KW-0472">Membrane</keyword>
<dbReference type="PANTHER" id="PTHR24026">
    <property type="entry name" value="FAT ATYPICAL CADHERIN-RELATED"/>
    <property type="match status" value="1"/>
</dbReference>
<dbReference type="Proteomes" id="UP000558284">
    <property type="component" value="Unassembled WGS sequence"/>
</dbReference>
<dbReference type="CDD" id="cd11304">
    <property type="entry name" value="Cadherin_repeat"/>
    <property type="match status" value="2"/>
</dbReference>
<protein>
    <submittedName>
        <fullName evidence="4">Cadherin repeat domain-containing protein</fullName>
    </submittedName>
</protein>
<evidence type="ECO:0000313" key="4">
    <source>
        <dbReference type="EMBL" id="MBA1145419.1"/>
    </source>
</evidence>
<dbReference type="PANTHER" id="PTHR24026:SF126">
    <property type="entry name" value="PROTOCADHERIN FAT 4"/>
    <property type="match status" value="1"/>
</dbReference>
<accession>A0A838BGX8</accession>
<gene>
    <name evidence="4" type="ORF">H0241_35295</name>
</gene>
<dbReference type="EMBL" id="JACDTY010000062">
    <property type="protein sequence ID" value="MBA1145419.1"/>
    <property type="molecule type" value="Genomic_DNA"/>
</dbReference>
<keyword evidence="5" id="KW-1185">Reference proteome</keyword>
<name>A0A838BGX8_9HYPH</name>
<sequence>VTVADASLLNFEDDTSHTITVLASDGDGPTSSQTFTINVTDVDPSTPTDTDAAANTVAEGAANGTAVGITASATDPNGPPVTYSLSDDAGGRFAIDATTGVVTVADASLLNFEDDTSHTITVLASDGDGPTSSQTFTINVTDVNEAPTVTSGATASVAENAPASTVVYTATATDPDTTAPNNT</sequence>
<dbReference type="NCBIfam" id="TIGR01965">
    <property type="entry name" value="VCBS_repeat"/>
    <property type="match status" value="1"/>
</dbReference>
<dbReference type="Gene3D" id="2.60.40.60">
    <property type="entry name" value="Cadherins"/>
    <property type="match status" value="2"/>
</dbReference>
<dbReference type="RefSeq" id="WP_181062298.1">
    <property type="nucleotide sequence ID" value="NZ_JACDTY010000062.1"/>
</dbReference>
<dbReference type="SUPFAM" id="SSF49313">
    <property type="entry name" value="Cadherin-like"/>
    <property type="match status" value="2"/>
</dbReference>
<feature type="non-terminal residue" evidence="4">
    <location>
        <position position="183"/>
    </location>
</feature>
<evidence type="ECO:0000256" key="2">
    <source>
        <dbReference type="ARBA" id="ARBA00022989"/>
    </source>
</evidence>
<dbReference type="Pfam" id="PF00028">
    <property type="entry name" value="Cadherin"/>
    <property type="match status" value="1"/>
</dbReference>
<dbReference type="InterPro" id="IPR002126">
    <property type="entry name" value="Cadherin-like_dom"/>
</dbReference>
<feature type="non-terminal residue" evidence="4">
    <location>
        <position position="1"/>
    </location>
</feature>
<evidence type="ECO:0000259" key="3">
    <source>
        <dbReference type="PROSITE" id="PS50268"/>
    </source>
</evidence>
<evidence type="ECO:0000313" key="5">
    <source>
        <dbReference type="Proteomes" id="UP000558284"/>
    </source>
</evidence>
<feature type="domain" description="Cadherin" evidence="3">
    <location>
        <begin position="9"/>
        <end position="49"/>
    </location>
</feature>